<keyword evidence="1" id="KW-0732">Signal</keyword>
<protein>
    <submittedName>
        <fullName evidence="2">Uncharacterized protein</fullName>
    </submittedName>
</protein>
<reference evidence="2 3" key="1">
    <citation type="journal article" date="2007" name="Nat. Biotechnol.">
        <title>Genome sequence of the lignocellulose-bioconverting and xylose-fermenting yeast Pichia stipitis.</title>
        <authorList>
            <person name="Jeffries T.W."/>
            <person name="Grigoriev I.V."/>
            <person name="Grimwood J."/>
            <person name="Laplaza J.M."/>
            <person name="Aerts A."/>
            <person name="Salamov A."/>
            <person name="Schmutz J."/>
            <person name="Lindquist E."/>
            <person name="Dehal P."/>
            <person name="Shapiro H."/>
            <person name="Jin Y.S."/>
            <person name="Passoth V."/>
            <person name="Richardson P.M."/>
        </authorList>
    </citation>
    <scope>NUCLEOTIDE SEQUENCE [LARGE SCALE GENOMIC DNA]</scope>
    <source>
        <strain evidence="3">ATCC 58785 / CBS 6054 / NBRC 10063 / NRRL Y-11545</strain>
    </source>
</reference>
<gene>
    <name evidence="2" type="ORF">PICST_31763</name>
</gene>
<proteinExistence type="predicted"/>
<evidence type="ECO:0000313" key="3">
    <source>
        <dbReference type="Proteomes" id="UP000002258"/>
    </source>
</evidence>
<feature type="chain" id="PRO_5002655012" evidence="1">
    <location>
        <begin position="28"/>
        <end position="176"/>
    </location>
</feature>
<dbReference type="HOGENOM" id="CLU_1525730_0_0_1"/>
<dbReference type="EMBL" id="CP000498">
    <property type="protein sequence ID" value="ABN66238.2"/>
    <property type="molecule type" value="Genomic_DNA"/>
</dbReference>
<dbReference type="Proteomes" id="UP000002258">
    <property type="component" value="Chromosome 4"/>
</dbReference>
<dbReference type="KEGG" id="pic:PICST_31763"/>
<dbReference type="InParanoid" id="A3LUH3"/>
<dbReference type="GeneID" id="4838502"/>
<accession>A3LUH3</accession>
<sequence>MKVIYPIIAACSLEIVVCSALADGTSSQGEIECSPTKVSLEASQKTDTFNYPVETPSFHTKSYHGPTRLEGVESSDCLNECGVIVEETPQRKTVTTSTIAKRERLNTCPIDFKKYYNQDSPMAMTIDCGLVGSMKSTTNTSNMVMSTYTTPVVVCDDTQKVTSNMEIMTVVKQENL</sequence>
<evidence type="ECO:0000256" key="1">
    <source>
        <dbReference type="SAM" id="SignalP"/>
    </source>
</evidence>
<keyword evidence="3" id="KW-1185">Reference proteome</keyword>
<name>A3LUH3_PICST</name>
<dbReference type="RefSeq" id="XP_001384267.2">
    <property type="nucleotide sequence ID" value="XM_001384230.1"/>
</dbReference>
<organism evidence="2 3">
    <name type="scientific">Scheffersomyces stipitis (strain ATCC 58785 / CBS 6054 / NBRC 10063 / NRRL Y-11545)</name>
    <name type="common">Yeast</name>
    <name type="synonym">Pichia stipitis</name>
    <dbReference type="NCBI Taxonomy" id="322104"/>
    <lineage>
        <taxon>Eukaryota</taxon>
        <taxon>Fungi</taxon>
        <taxon>Dikarya</taxon>
        <taxon>Ascomycota</taxon>
        <taxon>Saccharomycotina</taxon>
        <taxon>Pichiomycetes</taxon>
        <taxon>Debaryomycetaceae</taxon>
        <taxon>Scheffersomyces</taxon>
    </lineage>
</organism>
<evidence type="ECO:0000313" key="2">
    <source>
        <dbReference type="EMBL" id="ABN66238.2"/>
    </source>
</evidence>
<dbReference type="AlphaFoldDB" id="A3LUH3"/>
<feature type="signal peptide" evidence="1">
    <location>
        <begin position="1"/>
        <end position="27"/>
    </location>
</feature>